<dbReference type="Proteomes" id="UP001159427">
    <property type="component" value="Unassembled WGS sequence"/>
</dbReference>
<sequence length="102" mass="11385">MITIAFALLSHVTCSIFEDMGVTCELEQESVRVCDNQEVKVNKCRGTCRSWSRIIMTKPWYRTTCACCKSETSTYKTVSCNDGSVKQIFSAVSCQCQMCNGA</sequence>
<evidence type="ECO:0000313" key="3">
    <source>
        <dbReference type="Proteomes" id="UP001159427"/>
    </source>
</evidence>
<proteinExistence type="predicted"/>
<evidence type="ECO:0000313" key="2">
    <source>
        <dbReference type="EMBL" id="CAH3024834.1"/>
    </source>
</evidence>
<feature type="chain" id="PRO_5045550058" description="CTCK domain-containing protein" evidence="1">
    <location>
        <begin position="16"/>
        <end position="102"/>
    </location>
</feature>
<organism evidence="2 3">
    <name type="scientific">Porites evermanni</name>
    <dbReference type="NCBI Taxonomy" id="104178"/>
    <lineage>
        <taxon>Eukaryota</taxon>
        <taxon>Metazoa</taxon>
        <taxon>Cnidaria</taxon>
        <taxon>Anthozoa</taxon>
        <taxon>Hexacorallia</taxon>
        <taxon>Scleractinia</taxon>
        <taxon>Fungiina</taxon>
        <taxon>Poritidae</taxon>
        <taxon>Porites</taxon>
    </lineage>
</organism>
<keyword evidence="3" id="KW-1185">Reference proteome</keyword>
<evidence type="ECO:0000256" key="1">
    <source>
        <dbReference type="SAM" id="SignalP"/>
    </source>
</evidence>
<keyword evidence="1" id="KW-0732">Signal</keyword>
<dbReference type="EMBL" id="CALNXI010000323">
    <property type="protein sequence ID" value="CAH3024834.1"/>
    <property type="molecule type" value="Genomic_DNA"/>
</dbReference>
<feature type="signal peptide" evidence="1">
    <location>
        <begin position="1"/>
        <end position="15"/>
    </location>
</feature>
<gene>
    <name evidence="2" type="ORF">PEVE_00024199</name>
</gene>
<reference evidence="2 3" key="1">
    <citation type="submission" date="2022-05" db="EMBL/GenBank/DDBJ databases">
        <authorList>
            <consortium name="Genoscope - CEA"/>
            <person name="William W."/>
        </authorList>
    </citation>
    <scope>NUCLEOTIDE SEQUENCE [LARGE SCALE GENOMIC DNA]</scope>
</reference>
<evidence type="ECO:0008006" key="4">
    <source>
        <dbReference type="Google" id="ProtNLM"/>
    </source>
</evidence>
<name>A0ABN8M973_9CNID</name>
<protein>
    <recommendedName>
        <fullName evidence="4">CTCK domain-containing protein</fullName>
    </recommendedName>
</protein>
<comment type="caution">
    <text evidence="2">The sequence shown here is derived from an EMBL/GenBank/DDBJ whole genome shotgun (WGS) entry which is preliminary data.</text>
</comment>
<accession>A0ABN8M973</accession>